<gene>
    <name evidence="2" type="ORF">HID58_070864</name>
</gene>
<accession>A0ABQ7Z053</accession>
<evidence type="ECO:0000313" key="3">
    <source>
        <dbReference type="Proteomes" id="UP000824890"/>
    </source>
</evidence>
<feature type="region of interest" description="Disordered" evidence="1">
    <location>
        <begin position="388"/>
        <end position="413"/>
    </location>
</feature>
<reference evidence="2 3" key="1">
    <citation type="submission" date="2021-05" db="EMBL/GenBank/DDBJ databases">
        <title>Genome Assembly of Synthetic Allotetraploid Brassica napus Reveals Homoeologous Exchanges between Subgenomes.</title>
        <authorList>
            <person name="Davis J.T."/>
        </authorList>
    </citation>
    <scope>NUCLEOTIDE SEQUENCE [LARGE SCALE GENOMIC DNA]</scope>
    <source>
        <strain evidence="3">cv. Da-Ae</strain>
        <tissue evidence="2">Seedling</tissue>
    </source>
</reference>
<feature type="compositionally biased region" description="Acidic residues" evidence="1">
    <location>
        <begin position="403"/>
        <end position="413"/>
    </location>
</feature>
<protein>
    <submittedName>
        <fullName evidence="2">Uncharacterized protein</fullName>
    </submittedName>
</protein>
<organism evidence="2 3">
    <name type="scientific">Brassica napus</name>
    <name type="common">Rape</name>
    <dbReference type="NCBI Taxonomy" id="3708"/>
    <lineage>
        <taxon>Eukaryota</taxon>
        <taxon>Viridiplantae</taxon>
        <taxon>Streptophyta</taxon>
        <taxon>Embryophyta</taxon>
        <taxon>Tracheophyta</taxon>
        <taxon>Spermatophyta</taxon>
        <taxon>Magnoliopsida</taxon>
        <taxon>eudicotyledons</taxon>
        <taxon>Gunneridae</taxon>
        <taxon>Pentapetalae</taxon>
        <taxon>rosids</taxon>
        <taxon>malvids</taxon>
        <taxon>Brassicales</taxon>
        <taxon>Brassicaceae</taxon>
        <taxon>Brassiceae</taxon>
        <taxon>Brassica</taxon>
    </lineage>
</organism>
<dbReference type="Proteomes" id="UP000824890">
    <property type="component" value="Unassembled WGS sequence"/>
</dbReference>
<name>A0ABQ7Z053_BRANA</name>
<proteinExistence type="predicted"/>
<keyword evidence="3" id="KW-1185">Reference proteome</keyword>
<sequence>MTDGFDLVLGSSSIGTRVHSRHRVGNEVCETMDSSSSSLELTAEIEELRNATAGEALPPPGGDRLSPVGPLSVIGVEEVANWRRKFRLSDDVTIRIPGPIDRVSDLEPGEIHVYEGFFESEIAMTLFNHLMLMTFSYADVSRLDYPSERDTIEQLLELPLERHEVSFLVSDEALDRCSIRGVISGSRGNEALAEYKKALVAMSARKAAVKRIAPVEDEEVQFVGSCRRRMAAAVAPSSSKKRFRVFPLVHARLSLDGDFFAALRFLQGDLLQAASQLFHLGERMEDKTTAKAEVDALTAQLREGKGAVLAKEKEIRALKLAVQNQEEAMEQVFHTEKAMAVNGAKVVVCWELMREWLRHQTDSWEPAAALEQYKTVKTTEAELLGLPVPCFDDEPQVPKGDDAPEPADDPPSD</sequence>
<evidence type="ECO:0000313" key="2">
    <source>
        <dbReference type="EMBL" id="KAH0873502.1"/>
    </source>
</evidence>
<comment type="caution">
    <text evidence="2">The sequence shown here is derived from an EMBL/GenBank/DDBJ whole genome shotgun (WGS) entry which is preliminary data.</text>
</comment>
<dbReference type="EMBL" id="JAGKQM010000016">
    <property type="protein sequence ID" value="KAH0873502.1"/>
    <property type="molecule type" value="Genomic_DNA"/>
</dbReference>
<evidence type="ECO:0000256" key="1">
    <source>
        <dbReference type="SAM" id="MobiDB-lite"/>
    </source>
</evidence>